<protein>
    <submittedName>
        <fullName evidence="2">Competence/damage-inducible protein CinA domain</fullName>
    </submittedName>
</protein>
<dbReference type="NCBIfam" id="TIGR00199">
    <property type="entry name" value="PncC_domain"/>
    <property type="match status" value="1"/>
</dbReference>
<dbReference type="InterPro" id="IPR036653">
    <property type="entry name" value="CinA-like_C"/>
</dbReference>
<name>J1K008_9HYPH</name>
<dbReference type="OrthoDB" id="9801454at2"/>
<dbReference type="RefSeq" id="WP_008039242.1">
    <property type="nucleotide sequence ID" value="NZ_JH725147.1"/>
</dbReference>
<dbReference type="eggNOG" id="COG1546">
    <property type="taxonomic scope" value="Bacteria"/>
</dbReference>
<organism evidence="2 3">
    <name type="scientific">Bartonella tamiae Th239</name>
    <dbReference type="NCBI Taxonomy" id="1094558"/>
    <lineage>
        <taxon>Bacteria</taxon>
        <taxon>Pseudomonadati</taxon>
        <taxon>Pseudomonadota</taxon>
        <taxon>Alphaproteobacteria</taxon>
        <taxon>Hyphomicrobiales</taxon>
        <taxon>Bartonellaceae</taxon>
        <taxon>Bartonella</taxon>
    </lineage>
</organism>
<dbReference type="HOGENOM" id="CLU_030805_1_1_5"/>
<dbReference type="PATRIC" id="fig|1094558.3.peg.1225"/>
<gene>
    <name evidence="2" type="ORF">ME5_01128</name>
</gene>
<accession>J1K008</accession>
<dbReference type="STRING" id="1094558.ME5_01128"/>
<dbReference type="SUPFAM" id="SSF142433">
    <property type="entry name" value="CinA-like"/>
    <property type="match status" value="1"/>
</dbReference>
<dbReference type="InterPro" id="IPR008136">
    <property type="entry name" value="CinA_C"/>
</dbReference>
<comment type="caution">
    <text evidence="2">The sequence shown here is derived from an EMBL/GenBank/DDBJ whole genome shotgun (WGS) entry which is preliminary data.</text>
</comment>
<dbReference type="AlphaFoldDB" id="J1K008"/>
<reference evidence="2 3" key="1">
    <citation type="submission" date="2012-03" db="EMBL/GenBank/DDBJ databases">
        <title>The Genome Sequence of Bartonella tamiae Th239.</title>
        <authorList>
            <consortium name="The Broad Institute Genome Sequencing Platform"/>
            <consortium name="The Broad Institute Genome Sequencing Center for Infectious Disease"/>
            <person name="Feldgarden M."/>
            <person name="Kirby J."/>
            <person name="Kosoy M."/>
            <person name="Birtles R."/>
            <person name="Probert W.S."/>
            <person name="Chiaraviglio L."/>
            <person name="Young S.K."/>
            <person name="Zeng Q."/>
            <person name="Gargeya S."/>
            <person name="Fitzgerald M."/>
            <person name="Haas B."/>
            <person name="Abouelleil A."/>
            <person name="Alvarado L."/>
            <person name="Arachchi H.M."/>
            <person name="Berlin A."/>
            <person name="Chapman S.B."/>
            <person name="Gearin G."/>
            <person name="Goldberg J."/>
            <person name="Griggs A."/>
            <person name="Gujja S."/>
            <person name="Hansen M."/>
            <person name="Heiman D."/>
            <person name="Howarth C."/>
            <person name="Larimer J."/>
            <person name="Lui A."/>
            <person name="MacDonald P.J.P."/>
            <person name="McCowen C."/>
            <person name="Montmayeur A."/>
            <person name="Murphy C."/>
            <person name="Neiman D."/>
            <person name="Pearson M."/>
            <person name="Priest M."/>
            <person name="Roberts A."/>
            <person name="Saif S."/>
            <person name="Shea T."/>
            <person name="Sisk P."/>
            <person name="Stolte C."/>
            <person name="Sykes S."/>
            <person name="Wortman J."/>
            <person name="Nusbaum C."/>
            <person name="Birren B."/>
        </authorList>
    </citation>
    <scope>NUCLEOTIDE SEQUENCE [LARGE SCALE GENOMIC DNA]</scope>
    <source>
        <strain evidence="2 3">Th239</strain>
    </source>
</reference>
<dbReference type="Gene3D" id="3.90.950.20">
    <property type="entry name" value="CinA-like"/>
    <property type="match status" value="1"/>
</dbReference>
<keyword evidence="3" id="KW-1185">Reference proteome</keyword>
<sequence length="159" mass="17285">MSMIAEEKAMKVLAFCRNENMRLVTVESCTAGLIIASLTDISGSSDVVDCGFITYSNEAKSRLVAVSPILIETHGAVSREVAIAMAEGGLRHSTADITIAVTGIAGPKSDKTRKPVGLVHFAVARKNHRTRHKEENFGTLERAKIRQKTVERALDFICE</sequence>
<dbReference type="EMBL" id="AIMB01000007">
    <property type="protein sequence ID" value="EJF90727.1"/>
    <property type="molecule type" value="Genomic_DNA"/>
</dbReference>
<dbReference type="Pfam" id="PF02464">
    <property type="entry name" value="CinA"/>
    <property type="match status" value="1"/>
</dbReference>
<evidence type="ECO:0000313" key="2">
    <source>
        <dbReference type="EMBL" id="EJF90727.1"/>
    </source>
</evidence>
<dbReference type="Proteomes" id="UP000008952">
    <property type="component" value="Unassembled WGS sequence"/>
</dbReference>
<proteinExistence type="predicted"/>
<evidence type="ECO:0000259" key="1">
    <source>
        <dbReference type="Pfam" id="PF02464"/>
    </source>
</evidence>
<evidence type="ECO:0000313" key="3">
    <source>
        <dbReference type="Proteomes" id="UP000008952"/>
    </source>
</evidence>
<feature type="domain" description="CinA C-terminal" evidence="1">
    <location>
        <begin position="9"/>
        <end position="157"/>
    </location>
</feature>